<feature type="domain" description="LicD/FKTN/FKRP nucleotidyltransferase" evidence="1">
    <location>
        <begin position="45"/>
        <end position="282"/>
    </location>
</feature>
<comment type="caution">
    <text evidence="2">The sequence shown here is derived from an EMBL/GenBank/DDBJ whole genome shotgun (WGS) entry which is preliminary data.</text>
</comment>
<dbReference type="InterPro" id="IPR007074">
    <property type="entry name" value="LicD/FKTN/FKRP_NTP_transf"/>
</dbReference>
<dbReference type="EMBL" id="CBUL010000179">
    <property type="protein sequence ID" value="CDI61192.1"/>
    <property type="molecule type" value="Genomic_DNA"/>
</dbReference>
<dbReference type="AlphaFoldDB" id="U6FB59"/>
<dbReference type="InterPro" id="IPR052942">
    <property type="entry name" value="LPS_cholinephosphotransferase"/>
</dbReference>
<protein>
    <recommendedName>
        <fullName evidence="1">LicD/FKTN/FKRP nucleotidyltransferase domain-containing protein</fullName>
    </recommendedName>
</protein>
<dbReference type="PANTHER" id="PTHR43404:SF2">
    <property type="entry name" value="LIPOPOLYSACCHARIDE CHOLINEPHOSPHOTRANSFERASE LICD"/>
    <property type="match status" value="1"/>
</dbReference>
<dbReference type="Proteomes" id="UP000017247">
    <property type="component" value="Unassembled WGS sequence"/>
</dbReference>
<sequence length="310" mass="36727">MPKISLNLPASFYGEEVRNDYKISADMKKVWAVELDLFKQLDQICKKHNITYYADGGTLLGAIRHHGFIPWDDDMDFIMLRSDFEKLCKVSSEFKEPYFFQTEETDPGSLRCHAQLRNSETTGILNFELSKKYPFNQGIFIDIFPLDGVPEDAKERSSFVKSLQKNKWKARDYYDYNHNFIPNIKVDNIYTLLKKGWYFTKKIKYKTLWFFYKENNPYYPAFKKSVVKYDDQNTKYVMDLALGLEDQVLYREDISTPVYLPFEMLKMPTPKNYNRILSVYYGDWHKMVKGENVHGGCVFDTEKPYTSYIN</sequence>
<dbReference type="Pfam" id="PF04991">
    <property type="entry name" value="LicD"/>
    <property type="match status" value="1"/>
</dbReference>
<reference evidence="2" key="1">
    <citation type="submission" date="2013-09" db="EMBL/GenBank/DDBJ databases">
        <title>Draft Genome Sequence of five Lactobacillus helveticus strains CIRM-BIA 101T, 103, 104, 951 and 953 isolated from milk product.</title>
        <authorList>
            <person name="Valence F."/>
            <person name="Chuat V."/>
            <person name="Ma L."/>
            <person name="Creno S."/>
            <person name="Falentin H."/>
            <person name="Lortal S."/>
            <person name="Bizet C."/>
            <person name="Clermont D."/>
            <person name="Loux V."/>
            <person name="Bouchier C."/>
            <person name="Cousin S."/>
        </authorList>
    </citation>
    <scope>NUCLEOTIDE SEQUENCE [LARGE SCALE GENOMIC DNA]</scope>
    <source>
        <strain evidence="2">CIRM-BIA 104</strain>
    </source>
</reference>
<gene>
    <name evidence="2" type="ORF">LHCIRMBIA104_01350</name>
</gene>
<name>U6FB59_LACHE</name>
<dbReference type="HOGENOM" id="CLU_075543_0_0_9"/>
<dbReference type="RefSeq" id="WP_023192060.1">
    <property type="nucleotide sequence ID" value="NZ_HG531113.1"/>
</dbReference>
<proteinExistence type="predicted"/>
<accession>U6FB59</accession>
<evidence type="ECO:0000259" key="1">
    <source>
        <dbReference type="Pfam" id="PF04991"/>
    </source>
</evidence>
<evidence type="ECO:0000313" key="2">
    <source>
        <dbReference type="EMBL" id="CDI61192.1"/>
    </source>
</evidence>
<organism evidence="2 3">
    <name type="scientific">Lactobacillus helveticus CIRM-BIA 104</name>
    <dbReference type="NCBI Taxonomy" id="1226333"/>
    <lineage>
        <taxon>Bacteria</taxon>
        <taxon>Bacillati</taxon>
        <taxon>Bacillota</taxon>
        <taxon>Bacilli</taxon>
        <taxon>Lactobacillales</taxon>
        <taxon>Lactobacillaceae</taxon>
        <taxon>Lactobacillus</taxon>
    </lineage>
</organism>
<dbReference type="PANTHER" id="PTHR43404">
    <property type="entry name" value="LIPOPOLYSACCHARIDE CHOLINEPHOSPHOTRANSFERASE LICD"/>
    <property type="match status" value="1"/>
</dbReference>
<dbReference type="GO" id="GO:0009100">
    <property type="term" value="P:glycoprotein metabolic process"/>
    <property type="evidence" value="ECO:0007669"/>
    <property type="project" value="UniProtKB-ARBA"/>
</dbReference>
<evidence type="ECO:0000313" key="3">
    <source>
        <dbReference type="Proteomes" id="UP000017247"/>
    </source>
</evidence>